<evidence type="ECO:0000256" key="1">
    <source>
        <dbReference type="ARBA" id="ARBA00022723"/>
    </source>
</evidence>
<feature type="region of interest" description="Disordered" evidence="6">
    <location>
        <begin position="1838"/>
        <end position="1871"/>
    </location>
</feature>
<dbReference type="GeneTree" id="ENSGT00940000156411"/>
<dbReference type="InterPro" id="IPR036236">
    <property type="entry name" value="Znf_C2H2_sf"/>
</dbReference>
<feature type="region of interest" description="Disordered" evidence="6">
    <location>
        <begin position="1729"/>
        <end position="1748"/>
    </location>
</feature>
<feature type="compositionally biased region" description="Acidic residues" evidence="6">
    <location>
        <begin position="1838"/>
        <end position="1848"/>
    </location>
</feature>
<evidence type="ECO:0000259" key="7">
    <source>
        <dbReference type="PROSITE" id="PS50157"/>
    </source>
</evidence>
<organism evidence="8 9">
    <name type="scientific">Cyclopterus lumpus</name>
    <name type="common">Lumpsucker</name>
    <dbReference type="NCBI Taxonomy" id="8103"/>
    <lineage>
        <taxon>Eukaryota</taxon>
        <taxon>Metazoa</taxon>
        <taxon>Chordata</taxon>
        <taxon>Craniata</taxon>
        <taxon>Vertebrata</taxon>
        <taxon>Euteleostomi</taxon>
        <taxon>Actinopterygii</taxon>
        <taxon>Neopterygii</taxon>
        <taxon>Teleostei</taxon>
        <taxon>Neoteleostei</taxon>
        <taxon>Acanthomorphata</taxon>
        <taxon>Eupercaria</taxon>
        <taxon>Perciformes</taxon>
        <taxon>Cottioidei</taxon>
        <taxon>Cottales</taxon>
        <taxon>Cyclopteridae</taxon>
        <taxon>Cyclopterus</taxon>
    </lineage>
</organism>
<feature type="region of interest" description="Disordered" evidence="6">
    <location>
        <begin position="2099"/>
        <end position="2197"/>
    </location>
</feature>
<keyword evidence="4" id="KW-0862">Zinc</keyword>
<dbReference type="SUPFAM" id="SSF57667">
    <property type="entry name" value="beta-beta-alpha zinc fingers"/>
    <property type="match status" value="2"/>
</dbReference>
<reference evidence="8" key="1">
    <citation type="submission" date="2025-08" db="UniProtKB">
        <authorList>
            <consortium name="Ensembl"/>
        </authorList>
    </citation>
    <scope>IDENTIFICATION</scope>
</reference>
<reference evidence="8" key="2">
    <citation type="submission" date="2025-09" db="UniProtKB">
        <authorList>
            <consortium name="Ensembl"/>
        </authorList>
    </citation>
    <scope>IDENTIFICATION</scope>
</reference>
<feature type="region of interest" description="Disordered" evidence="6">
    <location>
        <begin position="253"/>
        <end position="302"/>
    </location>
</feature>
<dbReference type="GO" id="GO:0005634">
    <property type="term" value="C:nucleus"/>
    <property type="evidence" value="ECO:0007669"/>
    <property type="project" value="TreeGrafter"/>
</dbReference>
<feature type="region of interest" description="Disordered" evidence="6">
    <location>
        <begin position="990"/>
        <end position="1027"/>
    </location>
</feature>
<feature type="compositionally biased region" description="Polar residues" evidence="6">
    <location>
        <begin position="542"/>
        <end position="566"/>
    </location>
</feature>
<dbReference type="PANTHER" id="PTHR24403">
    <property type="entry name" value="ZINC FINGER PROTEIN"/>
    <property type="match status" value="1"/>
</dbReference>
<dbReference type="Ensembl" id="ENSCLMT00005001113.1">
    <property type="protein sequence ID" value="ENSCLMP00005001028.1"/>
    <property type="gene ID" value="ENSCLMG00005000625.1"/>
</dbReference>
<evidence type="ECO:0000256" key="2">
    <source>
        <dbReference type="ARBA" id="ARBA00022737"/>
    </source>
</evidence>
<dbReference type="GO" id="GO:0045944">
    <property type="term" value="P:positive regulation of transcription by RNA polymerase II"/>
    <property type="evidence" value="ECO:0007669"/>
    <property type="project" value="TreeGrafter"/>
</dbReference>
<feature type="region of interest" description="Disordered" evidence="6">
    <location>
        <begin position="1241"/>
        <end position="1266"/>
    </location>
</feature>
<feature type="compositionally biased region" description="Basic and acidic residues" evidence="6">
    <location>
        <begin position="270"/>
        <end position="284"/>
    </location>
</feature>
<feature type="compositionally biased region" description="Acidic residues" evidence="6">
    <location>
        <begin position="2395"/>
        <end position="2406"/>
    </location>
</feature>
<feature type="compositionally biased region" description="Polar residues" evidence="6">
    <location>
        <begin position="1018"/>
        <end position="1027"/>
    </location>
</feature>
<dbReference type="FunFam" id="3.30.160.60:FF:000655">
    <property type="entry name" value="Zinc finger protein 462"/>
    <property type="match status" value="1"/>
</dbReference>
<dbReference type="Pfam" id="PF23075">
    <property type="entry name" value="zf-C2H2_ZNF462_11"/>
    <property type="match status" value="2"/>
</dbReference>
<feature type="region of interest" description="Disordered" evidence="6">
    <location>
        <begin position="685"/>
        <end position="720"/>
    </location>
</feature>
<feature type="compositionally biased region" description="Low complexity" evidence="6">
    <location>
        <begin position="181"/>
        <end position="195"/>
    </location>
</feature>
<dbReference type="InterPro" id="IPR059059">
    <property type="entry name" value="Znf-C2H2_7th_ZNF462"/>
</dbReference>
<feature type="compositionally biased region" description="Basic and acidic residues" evidence="6">
    <location>
        <begin position="2103"/>
        <end position="2126"/>
    </location>
</feature>
<evidence type="ECO:0000256" key="6">
    <source>
        <dbReference type="SAM" id="MobiDB-lite"/>
    </source>
</evidence>
<feature type="region of interest" description="Disordered" evidence="6">
    <location>
        <begin position="540"/>
        <end position="616"/>
    </location>
</feature>
<feature type="compositionally biased region" description="Polar residues" evidence="6">
    <location>
        <begin position="1504"/>
        <end position="1516"/>
    </location>
</feature>
<sequence>MQEDLLNVPTSGYSKQNQVFTQESPKKSFHCNRCILLFKSKVYLFEHLNKVHSCDVDAALREAGLKYPENNKANTESNTAEDDFECQLCDFKAYSRDILNEHERQCHKKSEDVIGNLIISESPETSIIVMSSNQQSDSEGAKEISSVFSVTSTSKSLCTLNSSKDLKTYKRPLKTIDQYFAAPPGSNGKPPGNSAESPNLLDGTKGTIILKESPSSSSPNRSGVFKVTAKSMIDITGVSHSFLQNDQLKNTDLRTNSAIPKSPPAKKAKSYKEETKLPREEHATEQQSSSNTEFPFDISEDEGEKKPCLVNGDSESSTVYYCKHCVYSDVSLACASAHYQNDHPYVRYNAAYIRDPCDSSATFRCLHCPVEFLGVAGLKRHYSTNHPEAPNVFAVQSRELSRVLKCFVCVFTTDELKALKTHYKEIHPTHGVENSLLFCRYLATECQEGSTQSNVCEKPRSPERPAGISPESACTPCKEVQNAPSARHPTAAGADAVLYHCNTCKFSHKSVIVMHVHYQKCHPGQEITIDKIKQSACVTPDKSPNSVTITEESAPQTNVSDSSTNTKSRADKSKRKRASEASKTPSEASKTPSESLTTKKSESTEDEGKCKELPNKRMRGVSKEKVHLSCNSASDLFFCQFCSYSSTNIKSVLGHHNAKHSLNALTCMEEILCYSAQVQKKKLQSEARASAKPASFDSKTSKQVEVHREEVPREEDDAAADAPVTGDNAYACAENMFYCQKCNYGNPSLKGIVNHQSRIHKHFIYSRGGIIEHTAAMRDQIQKSKSHAKEFSFSTHLPLPLVNEGDENVFFCHFCNYRQSTVDSVLRHYIKKHRGFVLKAEQIRLHTAMVRKKTMKPDSETAHQDVTCASLGGKRNEKKKIKRLGKIIPASSPPSMTASQPQRTLSCYRCAYSTQYVYVLRRHIWKIHRTNRSITDVLRVCFKQGTLQTGYHCDVCVFSHESAAPVHEHYKEQHPGRNPSLEYVTTRLYVGPDARPPPRRKPQMKYIGASDCDGIDGSSPSQRSGQSEAKTYPCRACSFKSGSVSGITRHYRAVHPWSVKEDGSVLGVVNSKRPSANRQPEDSDVAPESFESYQEPLEFDAADSSKCLDCPYCPAKFSTQHGLNTHCGMKHHEAEYENSDQNQKKIQTHMPVFKCPHCVYVNTSHQGVLSHCHMKHTDLLAFRADGLHVEEVQVSDWGDCLKRKGPGYVKLSGYRCETCPQVCATLEKLNKHCEKGHTQTAAVAVPSTPPEPAPEPAPQPSPVGKRKQYVTLGNREAVSQASFLSKKIYTVVKCQYCMYSCSTKIALDRHVRVHHKTASVSKAQDCAYKCVLCSSSYYTKILLGSHYVKRHGRDSFLKYYAPVYKQQPSTSQEQPLTQTPENTREACEASATTEKRKTLLVYRCPSCPYVNASYHGTLTHCQMKHPDIVARADELQTEETLATNLVGCNVGKGANERGYACQICPLIYPSLKKLKGHCARDHPQAPPAALDHLAETEKPPDLCSQASASEQPSKSETPVAASSAENDAGPESPAETCQPNTLSLQNKVTLYKCHLCSYKGFYRRYLLCHFKKTHKLDPLTTHKLLQKYNKRKRVLKLPEAEVKSESEERAPIKCKKCPELIFDSSQLLVAHYSTFHGSDCILDFTVLSRGMKKGSTGLYRCVHCNKQMNGIRKLCSHLDCHRETARNRAEAAKTAASPKPLVRDELLPLESVDEVAQWDPASVQAFAVPPTPLSKPADEEQPELEARENKHACSRCRRTFMSLKGLRSHERSHVAMAAIRKLSNAPTSVLKHNINKFVIYKPGTIKPFLCSFCSYRTTLMGLWRCHFRKEHQDIMMDADESDDQDEESDPRADYEPFNSSEELDYWPEPDDEPEIAEKSLYLEPPDVQRQLNHYSSMAQADSPSRRNARDSKLPDNRLLHCEFCNFNTEHLSSQRRHYLNRHGKKILRCKDCEFFTAFRKTLERHMKAGHSTRQSEPTREKDLRCPFCLYQTKSRNNMIDHIVLHREERVVPIEVRRPKLSRYLKGLVFRCHKCTFSSGSADNLRLHMTKHDDIKPYKCRLCYFDCTWLSDLEAHLSDKHQVVRNHELVGQVSLDQLQARVGRRPEEEPSADLKHHGSEDVEKEEFLPDCDEVPLETQAKDPAENSTRGEIALQSEEAYQKQEQGGKEEESRAESSVLDLRREDEKPNAADQEKREQEAARTVFLIALPELGDGEDGGVAVTQQKEEAPEGSSLTCGGKAEDIGVCRTHEKADQGRTVKTEDIETEVVDNVRKELVLLDERGSVPQNQVISKAISISARKNLMQANSSRPQGSCTVARNLLTLSRKESSSLGSFTNSFTNCKKEHVHDQENGGEVREPYGEMPVLENEYLKEEMQPPGCCKEEEESDRLEQQPDKDDEAVTTDDENGPTKRKREEGDGMRHAGSPRGALAVTAGAEASCPAAAEEKPFMCEFCGRNLMNGSDLERHIKRHGL</sequence>
<feature type="domain" description="C2H2-type" evidence="7">
    <location>
        <begin position="951"/>
        <end position="979"/>
    </location>
</feature>
<protein>
    <recommendedName>
        <fullName evidence="7">C2H2-type domain-containing protein</fullName>
    </recommendedName>
</protein>
<feature type="region of interest" description="Disordered" evidence="6">
    <location>
        <begin position="179"/>
        <end position="202"/>
    </location>
</feature>
<feature type="region of interest" description="Disordered" evidence="6">
    <location>
        <begin position="1500"/>
        <end position="1538"/>
    </location>
</feature>
<evidence type="ECO:0000256" key="3">
    <source>
        <dbReference type="ARBA" id="ARBA00022771"/>
    </source>
</evidence>
<feature type="region of interest" description="Disordered" evidence="6">
    <location>
        <begin position="2214"/>
        <end position="2239"/>
    </location>
</feature>
<keyword evidence="1" id="KW-0479">Metal-binding</keyword>
<evidence type="ECO:0000313" key="9">
    <source>
        <dbReference type="Proteomes" id="UP000694565"/>
    </source>
</evidence>
<keyword evidence="9" id="KW-1185">Reference proteome</keyword>
<dbReference type="PANTHER" id="PTHR24403:SF67">
    <property type="entry name" value="FI01116P-RELATED"/>
    <property type="match status" value="1"/>
</dbReference>
<name>A0A8C2WHQ9_CYCLU</name>
<dbReference type="InterPro" id="IPR050688">
    <property type="entry name" value="Zinc_finger/UBP_domain"/>
</dbReference>
<feature type="domain" description="C2H2-type" evidence="7">
    <location>
        <begin position="1751"/>
        <end position="1778"/>
    </location>
</feature>
<dbReference type="InterPro" id="IPR059058">
    <property type="entry name" value="Znf-C2H2_ZNF462"/>
</dbReference>
<feature type="compositionally biased region" description="Pro residues" evidence="6">
    <location>
        <begin position="1247"/>
        <end position="1261"/>
    </location>
</feature>
<gene>
    <name evidence="8" type="primary">LOC117736228</name>
</gene>
<feature type="compositionally biased region" description="Basic and acidic residues" evidence="6">
    <location>
        <begin position="2158"/>
        <end position="2197"/>
    </location>
</feature>
<dbReference type="Proteomes" id="UP000694565">
    <property type="component" value="Unplaced"/>
</dbReference>
<dbReference type="GO" id="GO:0008270">
    <property type="term" value="F:zinc ion binding"/>
    <property type="evidence" value="ECO:0007669"/>
    <property type="project" value="UniProtKB-KW"/>
</dbReference>
<evidence type="ECO:0000256" key="5">
    <source>
        <dbReference type="PROSITE-ProRule" id="PRU00042"/>
    </source>
</evidence>
<feature type="domain" description="C2H2-type" evidence="7">
    <location>
        <begin position="2029"/>
        <end position="2056"/>
    </location>
</feature>
<feature type="compositionally biased region" description="Basic and acidic residues" evidence="6">
    <location>
        <begin position="699"/>
        <end position="711"/>
    </location>
</feature>
<dbReference type="PROSITE" id="PS50157">
    <property type="entry name" value="ZINC_FINGER_C2H2_2"/>
    <property type="match status" value="4"/>
</dbReference>
<dbReference type="SMART" id="SM00355">
    <property type="entry name" value="ZnF_C2H2"/>
    <property type="match status" value="30"/>
</dbReference>
<feature type="compositionally biased region" description="Acidic residues" evidence="6">
    <location>
        <begin position="1861"/>
        <end position="1871"/>
    </location>
</feature>
<accession>A0A8C2WHQ9</accession>
<evidence type="ECO:0000256" key="4">
    <source>
        <dbReference type="ARBA" id="ARBA00022833"/>
    </source>
</evidence>
<dbReference type="PROSITE" id="PS00028">
    <property type="entry name" value="ZINC_FINGER_C2H2_1"/>
    <property type="match status" value="10"/>
</dbReference>
<feature type="compositionally biased region" description="Basic and acidic residues" evidence="6">
    <location>
        <begin position="597"/>
        <end position="616"/>
    </location>
</feature>
<feature type="region of interest" description="Disordered" evidence="6">
    <location>
        <begin position="2373"/>
        <end position="2441"/>
    </location>
</feature>
<keyword evidence="2" id="KW-0677">Repeat</keyword>
<evidence type="ECO:0000313" key="8">
    <source>
        <dbReference type="Ensembl" id="ENSCLMP00005001028.1"/>
    </source>
</evidence>
<dbReference type="InterPro" id="IPR013087">
    <property type="entry name" value="Znf_C2H2_type"/>
</dbReference>
<dbReference type="Pfam" id="PF23225">
    <property type="entry name" value="zf-C2H2_7th_ZNF462"/>
    <property type="match status" value="3"/>
</dbReference>
<dbReference type="Gene3D" id="3.30.160.60">
    <property type="entry name" value="Classic Zinc Finger"/>
    <property type="match status" value="7"/>
</dbReference>
<keyword evidence="3 5" id="KW-0863">Zinc-finger</keyword>
<feature type="domain" description="C2H2-type" evidence="7">
    <location>
        <begin position="2448"/>
        <end position="2472"/>
    </location>
</feature>
<proteinExistence type="predicted"/>